<dbReference type="Proteomes" id="UP000000841">
    <property type="component" value="Chromosome"/>
</dbReference>
<sequence length="543" mass="57278">MAQPAANPGAAAQYTTNPPRELPKRRGTELALLAFSALIVTLAFVLVQANQEQELSWSVVWYGLAYLAIFGVAHLAVRRWAPYADPLILPCVALLNGLGLVMIHRIDLAEAQRALANGGDAAAYAPRQVLFTVIALAFFLGVLILVADHRKLTRYAYTCGLTGLVALALPAVLPSSLSEVNGAKVWLKLPGFSIQPGEFAKILLMIFFAGFLVSKRDLFMTAGKRVLGVELPRARDLGPIIIAALACLGILVFEKDLGTALLFFGIVLMMLYVATERVIWVVLGLSMFSVGGIIAYSLFTHVQQRVANWFDPLETYYDLGGGYQIAQGLFGLGTGGMLGTGLGLGRPDTVPESHTDFISAALGEELGLVGLSAILIVYLLLSMRGMRSALAVRDTFGKLLGGGLSFAVIMQVFVIVGGVTKLIPMTGVTTPFLSAGGSSLLANYALIALLLRISDAARRPQQPAKPKPAPQAPLAEAHTVMVQRSMAGPVIPASPAGPANPAQPGHPMNPGNSGHPMNPGHPNVPGMPGAPGTTHPPEGGRQP</sequence>
<dbReference type="Pfam" id="PF01098">
    <property type="entry name" value="FTSW_RODA_SPOVE"/>
    <property type="match status" value="1"/>
</dbReference>
<dbReference type="EMBL" id="CP001683">
    <property type="protein sequence ID" value="ACU95129.1"/>
    <property type="molecule type" value="Genomic_DNA"/>
</dbReference>
<dbReference type="GO" id="GO:0032153">
    <property type="term" value="C:cell division site"/>
    <property type="evidence" value="ECO:0007669"/>
    <property type="project" value="TreeGrafter"/>
</dbReference>
<evidence type="ECO:0000256" key="2">
    <source>
        <dbReference type="ARBA" id="ARBA00022692"/>
    </source>
</evidence>
<dbReference type="GO" id="GO:0008360">
    <property type="term" value="P:regulation of cell shape"/>
    <property type="evidence" value="ECO:0007669"/>
    <property type="project" value="UniProtKB-KW"/>
</dbReference>
<protein>
    <submittedName>
        <fullName evidence="8">Cell elongation-specific peptidoglycan biosynthesis regulator RodA</fullName>
    </submittedName>
</protein>
<comment type="subcellular location">
    <subcellularLocation>
        <location evidence="1">Membrane</location>
        <topology evidence="1">Multi-pass membrane protein</topology>
    </subcellularLocation>
</comment>
<gene>
    <name evidence="8" type="ordered locus">Svir_00390</name>
</gene>
<evidence type="ECO:0000256" key="3">
    <source>
        <dbReference type="ARBA" id="ARBA00022960"/>
    </source>
</evidence>
<evidence type="ECO:0000256" key="7">
    <source>
        <dbReference type="SAM" id="Phobius"/>
    </source>
</evidence>
<feature type="region of interest" description="Disordered" evidence="6">
    <location>
        <begin position="1"/>
        <end position="22"/>
    </location>
</feature>
<feature type="transmembrane region" description="Helical" evidence="7">
    <location>
        <begin position="432"/>
        <end position="451"/>
    </location>
</feature>
<feature type="region of interest" description="Disordered" evidence="6">
    <location>
        <begin position="489"/>
        <end position="543"/>
    </location>
</feature>
<feature type="transmembrane region" description="Helical" evidence="7">
    <location>
        <begin position="402"/>
        <end position="420"/>
    </location>
</feature>
<feature type="compositionally biased region" description="Low complexity" evidence="6">
    <location>
        <begin position="1"/>
        <end position="13"/>
    </location>
</feature>
<feature type="transmembrane region" description="Helical" evidence="7">
    <location>
        <begin position="55"/>
        <end position="75"/>
    </location>
</feature>
<dbReference type="KEGG" id="svi:Svir_00390"/>
<dbReference type="GO" id="GO:0051301">
    <property type="term" value="P:cell division"/>
    <property type="evidence" value="ECO:0007669"/>
    <property type="project" value="InterPro"/>
</dbReference>
<proteinExistence type="predicted"/>
<dbReference type="PANTHER" id="PTHR30474:SF3">
    <property type="entry name" value="PEPTIDOGLYCAN GLYCOSYLTRANSFERASE RODA"/>
    <property type="match status" value="1"/>
</dbReference>
<organism evidence="8 9">
    <name type="scientific">Saccharomonospora viridis (strain ATCC 15386 / DSM 43017 / JCM 3036 / CCUG 5913 / NBRC 12207 / NCIMB 9602 / P101)</name>
    <name type="common">Thermoactinomyces viridis</name>
    <dbReference type="NCBI Taxonomy" id="471857"/>
    <lineage>
        <taxon>Bacteria</taxon>
        <taxon>Bacillati</taxon>
        <taxon>Actinomycetota</taxon>
        <taxon>Actinomycetes</taxon>
        <taxon>Pseudonocardiales</taxon>
        <taxon>Pseudonocardiaceae</taxon>
        <taxon>Saccharomonospora</taxon>
    </lineage>
</organism>
<dbReference type="RefSeq" id="WP_012795562.1">
    <property type="nucleotide sequence ID" value="NC_013159.1"/>
</dbReference>
<accession>C7MRR7</accession>
<keyword evidence="3" id="KW-0133">Cell shape</keyword>
<feature type="transmembrane region" description="Helical" evidence="7">
    <location>
        <begin position="193"/>
        <end position="213"/>
    </location>
</feature>
<name>C7MRR7_SACVD</name>
<evidence type="ECO:0000313" key="9">
    <source>
        <dbReference type="Proteomes" id="UP000000841"/>
    </source>
</evidence>
<evidence type="ECO:0000256" key="5">
    <source>
        <dbReference type="ARBA" id="ARBA00023136"/>
    </source>
</evidence>
<dbReference type="STRING" id="471857.Svir_00390"/>
<feature type="transmembrane region" description="Helical" evidence="7">
    <location>
        <begin position="234"/>
        <end position="251"/>
    </location>
</feature>
<feature type="transmembrane region" description="Helical" evidence="7">
    <location>
        <begin position="257"/>
        <end position="274"/>
    </location>
</feature>
<keyword evidence="5 7" id="KW-0472">Membrane</keyword>
<evidence type="ECO:0000313" key="8">
    <source>
        <dbReference type="EMBL" id="ACU95129.1"/>
    </source>
</evidence>
<evidence type="ECO:0000256" key="4">
    <source>
        <dbReference type="ARBA" id="ARBA00022989"/>
    </source>
</evidence>
<feature type="transmembrane region" description="Helical" evidence="7">
    <location>
        <begin position="154"/>
        <end position="173"/>
    </location>
</feature>
<dbReference type="PANTHER" id="PTHR30474">
    <property type="entry name" value="CELL CYCLE PROTEIN"/>
    <property type="match status" value="1"/>
</dbReference>
<feature type="transmembrane region" description="Helical" evidence="7">
    <location>
        <begin position="30"/>
        <end position="49"/>
    </location>
</feature>
<dbReference type="AlphaFoldDB" id="C7MRR7"/>
<evidence type="ECO:0000256" key="1">
    <source>
        <dbReference type="ARBA" id="ARBA00004141"/>
    </source>
</evidence>
<dbReference type="GO" id="GO:0015648">
    <property type="term" value="F:lipid-linked peptidoglycan transporter activity"/>
    <property type="evidence" value="ECO:0007669"/>
    <property type="project" value="TreeGrafter"/>
</dbReference>
<dbReference type="eggNOG" id="COG0772">
    <property type="taxonomic scope" value="Bacteria"/>
</dbReference>
<keyword evidence="2 7" id="KW-0812">Transmembrane</keyword>
<keyword evidence="9" id="KW-1185">Reference proteome</keyword>
<dbReference type="GO" id="GO:0005886">
    <property type="term" value="C:plasma membrane"/>
    <property type="evidence" value="ECO:0007669"/>
    <property type="project" value="TreeGrafter"/>
</dbReference>
<keyword evidence="4 7" id="KW-1133">Transmembrane helix</keyword>
<dbReference type="HOGENOM" id="CLU_029243_3_1_11"/>
<feature type="transmembrane region" description="Helical" evidence="7">
    <location>
        <begin position="357"/>
        <end position="381"/>
    </location>
</feature>
<feature type="transmembrane region" description="Helical" evidence="7">
    <location>
        <begin position="87"/>
        <end position="106"/>
    </location>
</feature>
<evidence type="ECO:0000256" key="6">
    <source>
        <dbReference type="SAM" id="MobiDB-lite"/>
    </source>
</evidence>
<reference evidence="8 9" key="1">
    <citation type="journal article" date="2009" name="Stand. Genomic Sci.">
        <title>Complete genome sequence of Saccharomonospora viridis type strain (P101).</title>
        <authorList>
            <person name="Pati A."/>
            <person name="Sikorski J."/>
            <person name="Nolan M."/>
            <person name="Lapidus A."/>
            <person name="Copeland A."/>
            <person name="Glavina Del Rio T."/>
            <person name="Lucas S."/>
            <person name="Chen F."/>
            <person name="Tice H."/>
            <person name="Pitluck S."/>
            <person name="Cheng J.F."/>
            <person name="Chertkov O."/>
            <person name="Brettin T."/>
            <person name="Han C."/>
            <person name="Detter J.C."/>
            <person name="Kuske C."/>
            <person name="Bruce D."/>
            <person name="Goodwin L."/>
            <person name="Chain P."/>
            <person name="D'haeseleer P."/>
            <person name="Chen A."/>
            <person name="Palaniappan K."/>
            <person name="Ivanova N."/>
            <person name="Mavromatis K."/>
            <person name="Mikhailova N."/>
            <person name="Rohde M."/>
            <person name="Tindall B.J."/>
            <person name="Goker M."/>
            <person name="Bristow J."/>
            <person name="Eisen J.A."/>
            <person name="Markowitz V."/>
            <person name="Hugenholtz P."/>
            <person name="Kyrpides N.C."/>
            <person name="Klenk H.P."/>
        </authorList>
    </citation>
    <scope>NUCLEOTIDE SEQUENCE [LARGE SCALE GENOMIC DNA]</scope>
    <source>
        <strain evidence="9">ATCC 15386 / DSM 43017 / JCM 3036 / NBRC 12207 / P101</strain>
    </source>
</reference>
<feature type="transmembrane region" description="Helical" evidence="7">
    <location>
        <begin position="126"/>
        <end position="147"/>
    </location>
</feature>
<dbReference type="InterPro" id="IPR001182">
    <property type="entry name" value="FtsW/RodA"/>
</dbReference>
<feature type="transmembrane region" description="Helical" evidence="7">
    <location>
        <begin position="279"/>
        <end position="299"/>
    </location>
</feature>